<feature type="region of interest" description="Disordered" evidence="1">
    <location>
        <begin position="32"/>
        <end position="86"/>
    </location>
</feature>
<gene>
    <name evidence="2" type="ORF">ABXS69_09925</name>
</gene>
<dbReference type="AlphaFoldDB" id="A0AAU8N165"/>
<feature type="compositionally biased region" description="Low complexity" evidence="1">
    <location>
        <begin position="58"/>
        <end position="67"/>
    </location>
</feature>
<dbReference type="RefSeq" id="WP_366180492.1">
    <property type="nucleotide sequence ID" value="NZ_CP159989.1"/>
</dbReference>
<accession>A0AAU8N165</accession>
<feature type="compositionally biased region" description="Acidic residues" evidence="1">
    <location>
        <begin position="68"/>
        <end position="78"/>
    </location>
</feature>
<sequence length="218" mass="22747">MQRYPSALALGRALQEIESSLNLPPTTIDLLQDSLDGSEDVGDDDDSGTRIAVFSRVTTPTQAAPAAPEEDDSEETEEEAPRRSSVVPGLIGAAALAVAVVGGYVVWSAPGDEKPPGSFATIQAGQAAPLKETAPAPQGLVGELADDGTARFTWSAPAADWAGEYQYRQWRGKVPTWEKTAGTSAVLPAGQTCIEVVAVRDDHQASDPVHACVNAPTP</sequence>
<evidence type="ECO:0000313" key="2">
    <source>
        <dbReference type="EMBL" id="XCP82247.1"/>
    </source>
</evidence>
<organism evidence="2">
    <name type="scientific">Actinomyces timonensis</name>
    <dbReference type="NCBI Taxonomy" id="1288391"/>
    <lineage>
        <taxon>Bacteria</taxon>
        <taxon>Bacillati</taxon>
        <taxon>Actinomycetota</taxon>
        <taxon>Actinomycetes</taxon>
        <taxon>Actinomycetales</taxon>
        <taxon>Actinomycetaceae</taxon>
        <taxon>Actinomyces</taxon>
    </lineage>
</organism>
<feature type="compositionally biased region" description="Acidic residues" evidence="1">
    <location>
        <begin position="36"/>
        <end position="46"/>
    </location>
</feature>
<evidence type="ECO:0000256" key="1">
    <source>
        <dbReference type="SAM" id="MobiDB-lite"/>
    </source>
</evidence>
<protein>
    <recommendedName>
        <fullName evidence="3">Fibronectin type-III domain-containing protein</fullName>
    </recommendedName>
</protein>
<dbReference type="EMBL" id="CP159989">
    <property type="protein sequence ID" value="XCP82247.1"/>
    <property type="molecule type" value="Genomic_DNA"/>
</dbReference>
<name>A0AAU8N165_9ACTO</name>
<reference evidence="2" key="1">
    <citation type="submission" date="2024-05" db="EMBL/GenBank/DDBJ databases">
        <title>Draft genome assemblies of 36 bacteria isolated from hibernating arctic ground squirrels.</title>
        <authorList>
            <person name="McKee H."/>
            <person name="Mullen L."/>
            <person name="Drown D.M."/>
            <person name="Duddleston K.N."/>
        </authorList>
    </citation>
    <scope>NUCLEOTIDE SEQUENCE</scope>
    <source>
        <strain evidence="2">AR004</strain>
    </source>
</reference>
<proteinExistence type="predicted"/>
<evidence type="ECO:0008006" key="3">
    <source>
        <dbReference type="Google" id="ProtNLM"/>
    </source>
</evidence>